<keyword evidence="1" id="KW-0472">Membrane</keyword>
<dbReference type="PANTHER" id="PTHR40407:SF1">
    <property type="entry name" value="HEPARAN-ALPHA-GLUCOSAMINIDE N-ACETYLTRANSFERASE CATALYTIC DOMAIN-CONTAINING PROTEIN"/>
    <property type="match status" value="1"/>
</dbReference>
<sequence length="402" mass="45299">MSESSVGTNVETPAFLKTMAASGAKVGRRMVAIDAVRGFIMVCMAVDHVRETFFLHHQVTDPMDILMVSPGVFFTRLVSEICAPVFILLAGLSAWLYGQSHTKSDVSSFLIKRGLFLILLEVTVVNFGWTAKFPPDTLWLQVIWCIGLCMLALSALIYLPRALQIAVAIIIIFGHNLLDGVTLSEQSPFFPIWAMLHQRAYLAPIDGIKIHVTYPVLPWIGVILAGYAIGPLFARDSSPERRQSILISMGLGLLAMFVLIRYANVYGEKPWMHGQDILHTLMSFLSTTKYPPSLMFLLPNIGLGLLLLAGFERIDRTKFSEVLAVLGGAPMFFYLLHIYVLKILYLCAVGIWGLTQGNVFGFEHLWAIWVWVPLLVIPLYFPTRWFSRLKQSRRDLWVLKYF</sequence>
<feature type="transmembrane region" description="Helical" evidence="1">
    <location>
        <begin position="216"/>
        <end position="233"/>
    </location>
</feature>
<protein>
    <submittedName>
        <fullName evidence="3">DUF1624 domain-containing protein</fullName>
    </submittedName>
</protein>
<proteinExistence type="predicted"/>
<dbReference type="AlphaFoldDB" id="A0AAP9EQU1"/>
<evidence type="ECO:0000256" key="1">
    <source>
        <dbReference type="SAM" id="Phobius"/>
    </source>
</evidence>
<name>A0AAP9EQU1_GLUTH</name>
<dbReference type="EMBL" id="CP043043">
    <property type="protein sequence ID" value="QEH95250.1"/>
    <property type="molecule type" value="Genomic_DNA"/>
</dbReference>
<evidence type="ECO:0000259" key="2">
    <source>
        <dbReference type="Pfam" id="PF07786"/>
    </source>
</evidence>
<accession>A0AAP9EQU1</accession>
<feature type="transmembrane region" description="Helical" evidence="1">
    <location>
        <begin position="77"/>
        <end position="98"/>
    </location>
</feature>
<dbReference type="RefSeq" id="WP_148619431.1">
    <property type="nucleotide sequence ID" value="NZ_CP043043.1"/>
</dbReference>
<dbReference type="Proteomes" id="UP000323560">
    <property type="component" value="Chromosome"/>
</dbReference>
<feature type="transmembrane region" description="Helical" evidence="1">
    <location>
        <begin position="290"/>
        <end position="311"/>
    </location>
</feature>
<dbReference type="Pfam" id="PF07786">
    <property type="entry name" value="HGSNAT_cat"/>
    <property type="match status" value="1"/>
</dbReference>
<feature type="domain" description="Heparan-alpha-glucosaminide N-acetyltransferase catalytic" evidence="2">
    <location>
        <begin position="29"/>
        <end position="238"/>
    </location>
</feature>
<dbReference type="KEGG" id="gti:FXF46_02450"/>
<feature type="transmembrane region" description="Helical" evidence="1">
    <location>
        <begin position="366"/>
        <end position="386"/>
    </location>
</feature>
<feature type="transmembrane region" description="Helical" evidence="1">
    <location>
        <begin position="137"/>
        <end position="158"/>
    </location>
</feature>
<dbReference type="InterPro" id="IPR012429">
    <property type="entry name" value="HGSNAT_cat"/>
</dbReference>
<feature type="transmembrane region" description="Helical" evidence="1">
    <location>
        <begin position="245"/>
        <end position="263"/>
    </location>
</feature>
<gene>
    <name evidence="3" type="ORF">FXF46_02450</name>
</gene>
<keyword evidence="1" id="KW-1133">Transmembrane helix</keyword>
<organism evidence="3 4">
    <name type="scientific">Gluconobacter thailandicus</name>
    <dbReference type="NCBI Taxonomy" id="257438"/>
    <lineage>
        <taxon>Bacteria</taxon>
        <taxon>Pseudomonadati</taxon>
        <taxon>Pseudomonadota</taxon>
        <taxon>Alphaproteobacteria</taxon>
        <taxon>Acetobacterales</taxon>
        <taxon>Acetobacteraceae</taxon>
        <taxon>Gluconobacter</taxon>
    </lineage>
</organism>
<feature type="transmembrane region" description="Helical" evidence="1">
    <location>
        <begin position="332"/>
        <end position="354"/>
    </location>
</feature>
<feature type="transmembrane region" description="Helical" evidence="1">
    <location>
        <begin position="165"/>
        <end position="183"/>
    </location>
</feature>
<evidence type="ECO:0000313" key="4">
    <source>
        <dbReference type="Proteomes" id="UP000323560"/>
    </source>
</evidence>
<dbReference type="PANTHER" id="PTHR40407">
    <property type="entry name" value="MEMBRANE PROTEIN-LIKE PROTEIN"/>
    <property type="match status" value="1"/>
</dbReference>
<evidence type="ECO:0000313" key="3">
    <source>
        <dbReference type="EMBL" id="QEH95250.1"/>
    </source>
</evidence>
<reference evidence="3 4" key="1">
    <citation type="submission" date="2019-08" db="EMBL/GenBank/DDBJ databases">
        <title>Gluconobacter frateurii HD924 genome.</title>
        <authorList>
            <person name="Liu Y."/>
            <person name="Zhang P."/>
        </authorList>
    </citation>
    <scope>NUCLEOTIDE SEQUENCE [LARGE SCALE GENOMIC DNA]</scope>
    <source>
        <strain evidence="3 4">HD924</strain>
    </source>
</reference>
<keyword evidence="1" id="KW-0812">Transmembrane</keyword>
<feature type="transmembrane region" description="Helical" evidence="1">
    <location>
        <begin position="110"/>
        <end position="131"/>
    </location>
</feature>